<proteinExistence type="predicted"/>
<dbReference type="Pfam" id="PF06172">
    <property type="entry name" value="Cupin_5"/>
    <property type="match status" value="1"/>
</dbReference>
<dbReference type="InterPro" id="IPR009327">
    <property type="entry name" value="Cupin_DUF985"/>
</dbReference>
<dbReference type="PANTHER" id="PTHR33387">
    <property type="entry name" value="RMLC-LIKE JELLY ROLL FOLD PROTEIN"/>
    <property type="match status" value="1"/>
</dbReference>
<gene>
    <name evidence="2" type="ORF">HDF22_003703</name>
</gene>
<dbReference type="InterPro" id="IPR039935">
    <property type="entry name" value="YML079W-like"/>
</dbReference>
<dbReference type="EMBL" id="JACHCA010000010">
    <property type="protein sequence ID" value="MBB6129572.1"/>
    <property type="molecule type" value="Genomic_DNA"/>
</dbReference>
<dbReference type="Gene3D" id="2.60.120.10">
    <property type="entry name" value="Jelly Rolls"/>
    <property type="match status" value="1"/>
</dbReference>
<name>A0A841JGZ0_9SPHI</name>
<organism evidence="2 3">
    <name type="scientific">Mucilaginibacter lappiensis</name>
    <dbReference type="NCBI Taxonomy" id="354630"/>
    <lineage>
        <taxon>Bacteria</taxon>
        <taxon>Pseudomonadati</taxon>
        <taxon>Bacteroidota</taxon>
        <taxon>Sphingobacteriia</taxon>
        <taxon>Sphingobacteriales</taxon>
        <taxon>Sphingobacteriaceae</taxon>
        <taxon>Mucilaginibacter</taxon>
    </lineage>
</organism>
<reference evidence="2 3" key="1">
    <citation type="submission" date="2020-08" db="EMBL/GenBank/DDBJ databases">
        <title>Genomic Encyclopedia of Type Strains, Phase IV (KMG-V): Genome sequencing to study the core and pangenomes of soil and plant-associated prokaryotes.</title>
        <authorList>
            <person name="Whitman W."/>
        </authorList>
    </citation>
    <scope>NUCLEOTIDE SEQUENCE [LARGE SCALE GENOMIC DNA]</scope>
    <source>
        <strain evidence="2 3">MP601</strain>
    </source>
</reference>
<dbReference type="SUPFAM" id="SSF51182">
    <property type="entry name" value="RmlC-like cupins"/>
    <property type="match status" value="1"/>
</dbReference>
<comment type="caution">
    <text evidence="2">The sequence shown here is derived from an EMBL/GenBank/DDBJ whole genome shotgun (WGS) entry which is preliminary data.</text>
</comment>
<dbReference type="InterPro" id="IPR011051">
    <property type="entry name" value="RmlC_Cupin_sf"/>
</dbReference>
<dbReference type="CDD" id="cd06121">
    <property type="entry name" value="cupin_YML079wp"/>
    <property type="match status" value="1"/>
</dbReference>
<feature type="domain" description="DUF985" evidence="1">
    <location>
        <begin position="8"/>
        <end position="141"/>
    </location>
</feature>
<dbReference type="Proteomes" id="UP000548326">
    <property type="component" value="Unassembled WGS sequence"/>
</dbReference>
<dbReference type="AlphaFoldDB" id="A0A841JGZ0"/>
<dbReference type="InterPro" id="IPR014710">
    <property type="entry name" value="RmlC-like_jellyroll"/>
</dbReference>
<evidence type="ECO:0000259" key="1">
    <source>
        <dbReference type="Pfam" id="PF06172"/>
    </source>
</evidence>
<protein>
    <recommendedName>
        <fullName evidence="1">DUF985 domain-containing protein</fullName>
    </recommendedName>
</protein>
<dbReference type="RefSeq" id="WP_183588625.1">
    <property type="nucleotide sequence ID" value="NZ_JACHCA010000010.1"/>
</dbReference>
<dbReference type="PANTHER" id="PTHR33387:SF3">
    <property type="entry name" value="DUF985 DOMAIN-CONTAINING PROTEIN"/>
    <property type="match status" value="1"/>
</dbReference>
<evidence type="ECO:0000313" key="3">
    <source>
        <dbReference type="Proteomes" id="UP000548326"/>
    </source>
</evidence>
<evidence type="ECO:0000313" key="2">
    <source>
        <dbReference type="EMBL" id="MBB6129572.1"/>
    </source>
</evidence>
<accession>A0A841JGZ0</accession>
<sequence length="162" mass="18312">MNTQNAAYWIQRLTLQSHPEGGYYKEVFRSEQQINRTGETAIKQACTSIYYLLEGEDFSGFHRLVSDELWYFHAGSPLYIHMIDASGNYFLQELSASDTGSLSVIIPGGAWFASEIPSKEGFSLVSCAVAPGFDFSEFEMAVKENLTTAYPRFSELFNRLCR</sequence>